<protein>
    <submittedName>
        <fullName evidence="3">SHOCT domain-containing protein</fullName>
    </submittedName>
</protein>
<organism evidence="3 4">
    <name type="scientific">Spectribacter hydrogenoxidans</name>
    <dbReference type="NCBI Taxonomy" id="3075608"/>
    <lineage>
        <taxon>Bacteria</taxon>
        <taxon>Pseudomonadati</taxon>
        <taxon>Pseudomonadota</taxon>
        <taxon>Gammaproteobacteria</taxon>
        <taxon>Salinisphaerales</taxon>
        <taxon>Salinisphaeraceae</taxon>
        <taxon>Spectribacter</taxon>
    </lineage>
</organism>
<dbReference type="PROSITE" id="PS51257">
    <property type="entry name" value="PROKAR_LIPOPROTEIN"/>
    <property type="match status" value="1"/>
</dbReference>
<dbReference type="InterPro" id="IPR018649">
    <property type="entry name" value="SHOCT"/>
</dbReference>
<evidence type="ECO:0000313" key="4">
    <source>
        <dbReference type="Proteomes" id="UP001251857"/>
    </source>
</evidence>
<comment type="caution">
    <text evidence="3">The sequence shown here is derived from an EMBL/GenBank/DDBJ whole genome shotgun (WGS) entry which is preliminary data.</text>
</comment>
<name>A0ABU3BZ78_9GAMM</name>
<feature type="region of interest" description="Disordered" evidence="1">
    <location>
        <begin position="225"/>
        <end position="313"/>
    </location>
</feature>
<feature type="compositionally biased region" description="Low complexity" evidence="1">
    <location>
        <begin position="243"/>
        <end position="254"/>
    </location>
</feature>
<keyword evidence="4" id="KW-1185">Reference proteome</keyword>
<accession>A0ABU3BZ78</accession>
<evidence type="ECO:0000313" key="3">
    <source>
        <dbReference type="EMBL" id="MDT0634416.1"/>
    </source>
</evidence>
<dbReference type="EMBL" id="JAVRIB010000004">
    <property type="protein sequence ID" value="MDT0634416.1"/>
    <property type="molecule type" value="Genomic_DNA"/>
</dbReference>
<dbReference type="RefSeq" id="WP_311652181.1">
    <property type="nucleotide sequence ID" value="NZ_JAVRIB010000004.1"/>
</dbReference>
<gene>
    <name evidence="3" type="ORF">RM532_05540</name>
</gene>
<feature type="domain" description="SHOCT" evidence="2">
    <location>
        <begin position="318"/>
        <end position="344"/>
    </location>
</feature>
<dbReference type="Proteomes" id="UP001251857">
    <property type="component" value="Unassembled WGS sequence"/>
</dbReference>
<feature type="region of interest" description="Disordered" evidence="1">
    <location>
        <begin position="325"/>
        <end position="348"/>
    </location>
</feature>
<proteinExistence type="predicted"/>
<dbReference type="Pfam" id="PF09851">
    <property type="entry name" value="SHOCT"/>
    <property type="match status" value="1"/>
</dbReference>
<evidence type="ECO:0000259" key="2">
    <source>
        <dbReference type="Pfam" id="PF09851"/>
    </source>
</evidence>
<feature type="compositionally biased region" description="Polar residues" evidence="1">
    <location>
        <begin position="226"/>
        <end position="239"/>
    </location>
</feature>
<reference evidence="3 4" key="1">
    <citation type="submission" date="2023-09" db="EMBL/GenBank/DDBJ databases">
        <authorList>
            <person name="Rey-Velasco X."/>
        </authorList>
    </citation>
    <scope>NUCLEOTIDE SEQUENCE [LARGE SCALE GENOMIC DNA]</scope>
    <source>
        <strain evidence="3 4">W335</strain>
    </source>
</reference>
<evidence type="ECO:0000256" key="1">
    <source>
        <dbReference type="SAM" id="MobiDB-lite"/>
    </source>
</evidence>
<feature type="compositionally biased region" description="Basic and acidic residues" evidence="1">
    <location>
        <begin position="297"/>
        <end position="313"/>
    </location>
</feature>
<sequence>MAVDIRKLGIHLTLGVAALAAGCSVFPLPDVGGSTPGKLPPDYVNIERTDNILLQLIPTGLGAQPVNDHPAAFDPEQLQALLLSMRIHSADEGVVTLASPARLGAVAEGLAEALARAQPNQDVFLMFFRSKDGRFGFSGERLATTARVFFKEDQLNLVFDELDNVYSSFRDPQTNPLKPGSRIEGGDVDGTRLVERDTWQWRGDRRDWVQLDATAQAIESARASMPATTSLGADRSAQSLKYGPAAAEGSPSGEAADELTSPSSTAEIGTMPAAPAASPTGEADDAPKTSPSPAAGSDDRPAESTKAGDDAWQRIETRLQSLKRLRDQGLISEEDYEEKKDELLEDLP</sequence>